<dbReference type="Proteomes" id="UP000325313">
    <property type="component" value="Unassembled WGS sequence"/>
</dbReference>
<evidence type="ECO:0000313" key="1">
    <source>
        <dbReference type="EMBL" id="KAA1123766.1"/>
    </source>
</evidence>
<comment type="caution">
    <text evidence="1">The sequence shown here is derived from an EMBL/GenBank/DDBJ whole genome shotgun (WGS) entry which is preliminary data.</text>
</comment>
<organism evidence="1 2">
    <name type="scientific">Puccinia graminis f. sp. tritici</name>
    <dbReference type="NCBI Taxonomy" id="56615"/>
    <lineage>
        <taxon>Eukaryota</taxon>
        <taxon>Fungi</taxon>
        <taxon>Dikarya</taxon>
        <taxon>Basidiomycota</taxon>
        <taxon>Pucciniomycotina</taxon>
        <taxon>Pucciniomycetes</taxon>
        <taxon>Pucciniales</taxon>
        <taxon>Pucciniaceae</taxon>
        <taxon>Puccinia</taxon>
    </lineage>
</organism>
<dbReference type="AlphaFoldDB" id="A0A5B0RD93"/>
<accession>A0A5B0RD93</accession>
<dbReference type="EMBL" id="VDEP01000206">
    <property type="protein sequence ID" value="KAA1123766.1"/>
    <property type="molecule type" value="Genomic_DNA"/>
</dbReference>
<sequence length="95" mass="10481">MVLASRFGFESFALSYPILVKSYKVCKMASIVRKGKLPPHRLASGFSSSSTTSFTSYIYPKTNPSSRIRSPRLRGVLFILQAKTSHSLSIPALPD</sequence>
<proteinExistence type="predicted"/>
<evidence type="ECO:0000313" key="2">
    <source>
        <dbReference type="Proteomes" id="UP000325313"/>
    </source>
</evidence>
<gene>
    <name evidence="1" type="ORF">PGTUg99_016387</name>
</gene>
<protein>
    <submittedName>
        <fullName evidence="1">Uncharacterized protein</fullName>
    </submittedName>
</protein>
<reference evidence="1 2" key="1">
    <citation type="submission" date="2019-05" db="EMBL/GenBank/DDBJ databases">
        <title>Emergence of the Ug99 lineage of the wheat stem rust pathogen through somatic hybridization.</title>
        <authorList>
            <person name="Li F."/>
            <person name="Upadhyaya N.M."/>
            <person name="Sperschneider J."/>
            <person name="Matny O."/>
            <person name="Nguyen-Phuc H."/>
            <person name="Mago R."/>
            <person name="Raley C."/>
            <person name="Miller M.E."/>
            <person name="Silverstein K.A.T."/>
            <person name="Henningsen E."/>
            <person name="Hirsch C.D."/>
            <person name="Visser B."/>
            <person name="Pretorius Z.A."/>
            <person name="Steffenson B.J."/>
            <person name="Schwessinger B."/>
            <person name="Dodds P.N."/>
            <person name="Figueroa M."/>
        </authorList>
    </citation>
    <scope>NUCLEOTIDE SEQUENCE [LARGE SCALE GENOMIC DNA]</scope>
    <source>
        <strain evidence="1 2">Ug99</strain>
    </source>
</reference>
<name>A0A5B0RD93_PUCGR</name>